<proteinExistence type="predicted"/>
<dbReference type="EMBL" id="BK015641">
    <property type="protein sequence ID" value="DAE17511.1"/>
    <property type="molecule type" value="Genomic_DNA"/>
</dbReference>
<protein>
    <submittedName>
        <fullName evidence="1">Uncharacterized protein</fullName>
    </submittedName>
</protein>
<name>A0A8S5QE27_9CAUD</name>
<reference evidence="1" key="1">
    <citation type="journal article" date="2021" name="Proc. Natl. Acad. Sci. U.S.A.">
        <title>A Catalog of Tens of Thousands of Viruses from Human Metagenomes Reveals Hidden Associations with Chronic Diseases.</title>
        <authorList>
            <person name="Tisza M.J."/>
            <person name="Buck C.B."/>
        </authorList>
    </citation>
    <scope>NUCLEOTIDE SEQUENCE</scope>
    <source>
        <strain evidence="1">CtoRD1</strain>
    </source>
</reference>
<sequence>MKDSIKSTRVGAFLVPERRQHDGEGSSRGYIVL</sequence>
<evidence type="ECO:0000313" key="1">
    <source>
        <dbReference type="EMBL" id="DAE17511.1"/>
    </source>
</evidence>
<organism evidence="1">
    <name type="scientific">Siphoviridae sp. ctoRD1</name>
    <dbReference type="NCBI Taxonomy" id="2825669"/>
    <lineage>
        <taxon>Viruses</taxon>
        <taxon>Duplodnaviria</taxon>
        <taxon>Heunggongvirae</taxon>
        <taxon>Uroviricota</taxon>
        <taxon>Caudoviricetes</taxon>
    </lineage>
</organism>
<accession>A0A8S5QE27</accession>